<evidence type="ECO:0000256" key="1">
    <source>
        <dbReference type="ARBA" id="ARBA00022884"/>
    </source>
</evidence>
<evidence type="ECO:0000259" key="4">
    <source>
        <dbReference type="PROSITE" id="PS50961"/>
    </source>
</evidence>
<feature type="region of interest" description="Disordered" evidence="3">
    <location>
        <begin position="166"/>
        <end position="219"/>
    </location>
</feature>
<dbReference type="Gene3D" id="1.10.10.10">
    <property type="entry name" value="Winged helix-like DNA-binding domain superfamily/Winged helix DNA-binding domain"/>
    <property type="match status" value="1"/>
</dbReference>
<evidence type="ECO:0000256" key="3">
    <source>
        <dbReference type="SAM" id="MobiDB-lite"/>
    </source>
</evidence>
<evidence type="ECO:0000256" key="2">
    <source>
        <dbReference type="PROSITE-ProRule" id="PRU00332"/>
    </source>
</evidence>
<dbReference type="InterPro" id="IPR006630">
    <property type="entry name" value="La_HTH"/>
</dbReference>
<dbReference type="InterPro" id="IPR036390">
    <property type="entry name" value="WH_DNA-bd_sf"/>
</dbReference>
<dbReference type="EMBL" id="AUSU01002678">
    <property type="protein sequence ID" value="EPS68285.1"/>
    <property type="molecule type" value="Genomic_DNA"/>
</dbReference>
<evidence type="ECO:0000313" key="5">
    <source>
        <dbReference type="EMBL" id="EPS68285.1"/>
    </source>
</evidence>
<keyword evidence="6" id="KW-1185">Reference proteome</keyword>
<dbReference type="InterPro" id="IPR036388">
    <property type="entry name" value="WH-like_DNA-bd_sf"/>
</dbReference>
<gene>
    <name evidence="5" type="ORF">M569_06485</name>
</gene>
<protein>
    <recommendedName>
        <fullName evidence="4">HTH La-type RNA-binding domain-containing protein</fullName>
    </recommendedName>
</protein>
<feature type="domain" description="HTH La-type RNA-binding" evidence="4">
    <location>
        <begin position="284"/>
        <end position="370"/>
    </location>
</feature>
<proteinExistence type="predicted"/>
<dbReference type="GO" id="GO:0003723">
    <property type="term" value="F:RNA binding"/>
    <property type="evidence" value="ECO:0007669"/>
    <property type="project" value="UniProtKB-UniRule"/>
</dbReference>
<keyword evidence="1 2" id="KW-0694">RNA-binding</keyword>
<dbReference type="SUPFAM" id="SSF46785">
    <property type="entry name" value="Winged helix' DNA-binding domain"/>
    <property type="match status" value="1"/>
</dbReference>
<sequence length="370" mass="40280">MSSPRGPTSASEDSKESSRAEAQTESSDANGDVNAATPRRSVWNRPSNCEVVPGSVMGGAVAWPALSELTRPGTRSSAEVTRPITDGSSSSSQSPAVSQGSQRQVNNANNHNSSSHNSPRVRSRNRVSDSSSGGGPSHNNLNRPLAQAPPPFPAFRVPYPIVPPVLDNPMTGPRPFRGVSQGNDHSSNRNGSRRGNYGPRPRGDGARRDQDRRDIHVMPPPYMPHPGFMPPPMQPAAPPFLSAPVAVFPGQMGFDINASLMYPADSFRPIPIVQSPPPLLFSPTTTEGHLPYMILRQIEYYFSDENLIKDDFLRNRMDEGGWVPISLIASFRRVQNLTNDIPTILDSLSQSTVLEIQPVVKKFDFIERSA</sequence>
<organism evidence="5 6">
    <name type="scientific">Genlisea aurea</name>
    <dbReference type="NCBI Taxonomy" id="192259"/>
    <lineage>
        <taxon>Eukaryota</taxon>
        <taxon>Viridiplantae</taxon>
        <taxon>Streptophyta</taxon>
        <taxon>Embryophyta</taxon>
        <taxon>Tracheophyta</taxon>
        <taxon>Spermatophyta</taxon>
        <taxon>Magnoliopsida</taxon>
        <taxon>eudicotyledons</taxon>
        <taxon>Gunneridae</taxon>
        <taxon>Pentapetalae</taxon>
        <taxon>asterids</taxon>
        <taxon>lamiids</taxon>
        <taxon>Lamiales</taxon>
        <taxon>Lentibulariaceae</taxon>
        <taxon>Genlisea</taxon>
    </lineage>
</organism>
<feature type="compositionally biased region" description="Low complexity" evidence="3">
    <location>
        <begin position="88"/>
        <end position="118"/>
    </location>
</feature>
<accession>S8CNI1</accession>
<name>S8CNI1_9LAMI</name>
<dbReference type="PANTHER" id="PTHR22792:SF155">
    <property type="entry name" value="LA-RELATED PROTEIN 1C-LIKE"/>
    <property type="match status" value="1"/>
</dbReference>
<dbReference type="OrthoDB" id="340227at2759"/>
<dbReference type="Proteomes" id="UP000015453">
    <property type="component" value="Unassembled WGS sequence"/>
</dbReference>
<evidence type="ECO:0000313" key="6">
    <source>
        <dbReference type="Proteomes" id="UP000015453"/>
    </source>
</evidence>
<feature type="region of interest" description="Disordered" evidence="3">
    <location>
        <begin position="68"/>
        <end position="149"/>
    </location>
</feature>
<dbReference type="PANTHER" id="PTHR22792">
    <property type="entry name" value="LUPUS LA PROTEIN-RELATED"/>
    <property type="match status" value="1"/>
</dbReference>
<dbReference type="CDD" id="cd07323">
    <property type="entry name" value="LAM"/>
    <property type="match status" value="1"/>
</dbReference>
<dbReference type="Pfam" id="PF05383">
    <property type="entry name" value="La"/>
    <property type="match status" value="1"/>
</dbReference>
<feature type="region of interest" description="Disordered" evidence="3">
    <location>
        <begin position="1"/>
        <end position="55"/>
    </location>
</feature>
<feature type="compositionally biased region" description="Polar residues" evidence="3">
    <location>
        <begin position="1"/>
        <end position="11"/>
    </location>
</feature>
<dbReference type="InterPro" id="IPR045180">
    <property type="entry name" value="La_dom_prot"/>
</dbReference>
<dbReference type="PROSITE" id="PS50961">
    <property type="entry name" value="HTH_LA"/>
    <property type="match status" value="1"/>
</dbReference>
<reference evidence="5 6" key="1">
    <citation type="journal article" date="2013" name="BMC Genomics">
        <title>The miniature genome of a carnivorous plant Genlisea aurea contains a low number of genes and short non-coding sequences.</title>
        <authorList>
            <person name="Leushkin E.V."/>
            <person name="Sutormin R.A."/>
            <person name="Nabieva E.R."/>
            <person name="Penin A.A."/>
            <person name="Kondrashov A.S."/>
            <person name="Logacheva M.D."/>
        </authorList>
    </citation>
    <scope>NUCLEOTIDE SEQUENCE [LARGE SCALE GENOMIC DNA]</scope>
</reference>
<feature type="compositionally biased region" description="Polar residues" evidence="3">
    <location>
        <begin position="180"/>
        <end position="190"/>
    </location>
</feature>
<dbReference type="AlphaFoldDB" id="S8CNI1"/>
<feature type="compositionally biased region" description="Polar residues" evidence="3">
    <location>
        <begin position="20"/>
        <end position="29"/>
    </location>
</feature>
<comment type="caution">
    <text evidence="5">The sequence shown here is derived from an EMBL/GenBank/DDBJ whole genome shotgun (WGS) entry which is preliminary data.</text>
</comment>
<feature type="compositionally biased region" description="Basic and acidic residues" evidence="3">
    <location>
        <begin position="201"/>
        <end position="216"/>
    </location>
</feature>
<dbReference type="SMART" id="SM00715">
    <property type="entry name" value="LA"/>
    <property type="match status" value="1"/>
</dbReference>